<evidence type="ECO:0000313" key="3">
    <source>
        <dbReference type="Proteomes" id="UP001232992"/>
    </source>
</evidence>
<organism evidence="2 3">
    <name type="scientific">Roseofilum casamattae BLCC-M143</name>
    <dbReference type="NCBI Taxonomy" id="3022442"/>
    <lineage>
        <taxon>Bacteria</taxon>
        <taxon>Bacillati</taxon>
        <taxon>Cyanobacteriota</taxon>
        <taxon>Cyanophyceae</taxon>
        <taxon>Desertifilales</taxon>
        <taxon>Desertifilaceae</taxon>
        <taxon>Roseofilum</taxon>
        <taxon>Roseofilum casamattae</taxon>
    </lineage>
</organism>
<evidence type="ECO:0000313" key="2">
    <source>
        <dbReference type="EMBL" id="MDJ1182779.1"/>
    </source>
</evidence>
<dbReference type="EMBL" id="JAQOSQ010000004">
    <property type="protein sequence ID" value="MDJ1182779.1"/>
    <property type="molecule type" value="Genomic_DNA"/>
</dbReference>
<proteinExistence type="predicted"/>
<feature type="compositionally biased region" description="Polar residues" evidence="1">
    <location>
        <begin position="23"/>
        <end position="42"/>
    </location>
</feature>
<reference evidence="2 3" key="1">
    <citation type="submission" date="2023-01" db="EMBL/GenBank/DDBJ databases">
        <title>Novel diversity within Roseofilum (Cyanobacteria; Desertifilaceae) from marine benthic mats with descriptions of four novel species.</title>
        <authorList>
            <person name="Wang Y."/>
            <person name="Berthold D.E."/>
            <person name="Hu J."/>
            <person name="Lefler F.W."/>
            <person name="Laughinghouse H.D. IV."/>
        </authorList>
    </citation>
    <scope>NUCLEOTIDE SEQUENCE [LARGE SCALE GENOMIC DNA]</scope>
    <source>
        <strain evidence="2 3">BLCC-M143</strain>
    </source>
</reference>
<comment type="caution">
    <text evidence="2">The sequence shown here is derived from an EMBL/GenBank/DDBJ whole genome shotgun (WGS) entry which is preliminary data.</text>
</comment>
<keyword evidence="3" id="KW-1185">Reference proteome</keyword>
<gene>
    <name evidence="2" type="ORF">PMH09_06175</name>
</gene>
<dbReference type="RefSeq" id="WP_283757432.1">
    <property type="nucleotide sequence ID" value="NZ_JAQOSQ010000004.1"/>
</dbReference>
<dbReference type="Proteomes" id="UP001232992">
    <property type="component" value="Unassembled WGS sequence"/>
</dbReference>
<evidence type="ECO:0000256" key="1">
    <source>
        <dbReference type="SAM" id="MobiDB-lite"/>
    </source>
</evidence>
<feature type="region of interest" description="Disordered" evidence="1">
    <location>
        <begin position="20"/>
        <end position="42"/>
    </location>
</feature>
<sequence>MKSSCDNCHAWHFNPREVLDSLRQPSNNPSDTVKLTWNGSVA</sequence>
<name>A0ABT7BW89_9CYAN</name>
<accession>A0ABT7BW89</accession>
<protein>
    <submittedName>
        <fullName evidence="2">Uncharacterized protein</fullName>
    </submittedName>
</protein>